<feature type="non-terminal residue" evidence="2">
    <location>
        <position position="1"/>
    </location>
</feature>
<feature type="region of interest" description="Disordered" evidence="1">
    <location>
        <begin position="16"/>
        <end position="46"/>
    </location>
</feature>
<proteinExistence type="predicted"/>
<comment type="caution">
    <text evidence="2">The sequence shown here is derived from an EMBL/GenBank/DDBJ whole genome shotgun (WGS) entry which is preliminary data.</text>
</comment>
<evidence type="ECO:0000313" key="3">
    <source>
        <dbReference type="Proteomes" id="UP001239213"/>
    </source>
</evidence>
<protein>
    <submittedName>
        <fullName evidence="2">Uncharacterized protein</fullName>
    </submittedName>
</protein>
<reference evidence="2" key="1">
    <citation type="submission" date="2016-11" db="EMBL/GenBank/DDBJ databases">
        <title>The genome sequence of Colletotrichum cuscutae.</title>
        <authorList>
            <person name="Baroncelli R."/>
        </authorList>
    </citation>
    <scope>NUCLEOTIDE SEQUENCE</scope>
    <source>
        <strain evidence="2">IMI 304802</strain>
    </source>
</reference>
<keyword evidence="3" id="KW-1185">Reference proteome</keyword>
<dbReference type="AlphaFoldDB" id="A0AAI9V9T2"/>
<evidence type="ECO:0000256" key="1">
    <source>
        <dbReference type="SAM" id="MobiDB-lite"/>
    </source>
</evidence>
<organism evidence="2 3">
    <name type="scientific">Colletotrichum cuscutae</name>
    <dbReference type="NCBI Taxonomy" id="1209917"/>
    <lineage>
        <taxon>Eukaryota</taxon>
        <taxon>Fungi</taxon>
        <taxon>Dikarya</taxon>
        <taxon>Ascomycota</taxon>
        <taxon>Pezizomycotina</taxon>
        <taxon>Sordariomycetes</taxon>
        <taxon>Hypocreomycetidae</taxon>
        <taxon>Glomerellales</taxon>
        <taxon>Glomerellaceae</taxon>
        <taxon>Colletotrichum</taxon>
        <taxon>Colletotrichum acutatum species complex</taxon>
    </lineage>
</organism>
<dbReference type="Proteomes" id="UP001239213">
    <property type="component" value="Unassembled WGS sequence"/>
</dbReference>
<dbReference type="EMBL" id="MPDP01000150">
    <property type="protein sequence ID" value="KAK1475195.1"/>
    <property type="molecule type" value="Genomic_DNA"/>
</dbReference>
<accession>A0AAI9V9T2</accession>
<name>A0AAI9V9T2_9PEZI</name>
<sequence>NLLFSSTLVSLRSDTRCATQAPKSVHRPPPPPRMMTKWPPKELGKHRGVRSVGSVHRISHVVFGKGPADGQQPTPDDHTTPWTPSNRDLFERASEPLAAAAASFLLIRLSAETGCESQIVREPRTHSRSLIDVGSTQPIAGQLNSAGLAVGAVAS</sequence>
<gene>
    <name evidence="2" type="ORF">CCUS01_16902</name>
</gene>
<feature type="region of interest" description="Disordered" evidence="1">
    <location>
        <begin position="63"/>
        <end position="86"/>
    </location>
</feature>
<evidence type="ECO:0000313" key="2">
    <source>
        <dbReference type="EMBL" id="KAK1475195.1"/>
    </source>
</evidence>